<keyword evidence="2" id="KW-1185">Reference proteome</keyword>
<evidence type="ECO:0000313" key="1">
    <source>
        <dbReference type="EMBL" id="KAF7832123.1"/>
    </source>
</evidence>
<reference evidence="1" key="1">
    <citation type="submission" date="2020-09" db="EMBL/GenBank/DDBJ databases">
        <title>Genome-Enabled Discovery of Anthraquinone Biosynthesis in Senna tora.</title>
        <authorList>
            <person name="Kang S.-H."/>
            <person name="Pandey R.P."/>
            <person name="Lee C.-M."/>
            <person name="Sim J.-S."/>
            <person name="Jeong J.-T."/>
            <person name="Choi B.-S."/>
            <person name="Jung M."/>
            <person name="Ginzburg D."/>
            <person name="Zhao K."/>
            <person name="Won S.Y."/>
            <person name="Oh T.-J."/>
            <person name="Yu Y."/>
            <person name="Kim N.-H."/>
            <person name="Lee O.R."/>
            <person name="Lee T.-H."/>
            <person name="Bashyal P."/>
            <person name="Kim T.-S."/>
            <person name="Lee W.-H."/>
            <person name="Kawkins C."/>
            <person name="Kim C.-K."/>
            <person name="Kim J.S."/>
            <person name="Ahn B.O."/>
            <person name="Rhee S.Y."/>
            <person name="Sohng J.K."/>
        </authorList>
    </citation>
    <scope>NUCLEOTIDE SEQUENCE</scope>
    <source>
        <tissue evidence="1">Leaf</tissue>
    </source>
</reference>
<accession>A0A834WTL1</accession>
<name>A0A834WTL1_9FABA</name>
<dbReference type="EMBL" id="JAAIUW010000005">
    <property type="protein sequence ID" value="KAF7832123.1"/>
    <property type="molecule type" value="Genomic_DNA"/>
</dbReference>
<sequence length="40" mass="4520">MSWHNCNCTRTGVIAPRHCPGTPGARKMYFRAPESFLNDP</sequence>
<gene>
    <name evidence="1" type="ORF">G2W53_014456</name>
</gene>
<organism evidence="1 2">
    <name type="scientific">Senna tora</name>
    <dbReference type="NCBI Taxonomy" id="362788"/>
    <lineage>
        <taxon>Eukaryota</taxon>
        <taxon>Viridiplantae</taxon>
        <taxon>Streptophyta</taxon>
        <taxon>Embryophyta</taxon>
        <taxon>Tracheophyta</taxon>
        <taxon>Spermatophyta</taxon>
        <taxon>Magnoliopsida</taxon>
        <taxon>eudicotyledons</taxon>
        <taxon>Gunneridae</taxon>
        <taxon>Pentapetalae</taxon>
        <taxon>rosids</taxon>
        <taxon>fabids</taxon>
        <taxon>Fabales</taxon>
        <taxon>Fabaceae</taxon>
        <taxon>Caesalpinioideae</taxon>
        <taxon>Cassia clade</taxon>
        <taxon>Senna</taxon>
    </lineage>
</organism>
<dbReference type="Proteomes" id="UP000634136">
    <property type="component" value="Unassembled WGS sequence"/>
</dbReference>
<proteinExistence type="predicted"/>
<dbReference type="AlphaFoldDB" id="A0A834WTL1"/>
<comment type="caution">
    <text evidence="1">The sequence shown here is derived from an EMBL/GenBank/DDBJ whole genome shotgun (WGS) entry which is preliminary data.</text>
</comment>
<evidence type="ECO:0000313" key="2">
    <source>
        <dbReference type="Proteomes" id="UP000634136"/>
    </source>
</evidence>
<protein>
    <submittedName>
        <fullName evidence="1">Uncharacterized protein</fullName>
    </submittedName>
</protein>